<sequence length="117" mass="13186">MVIYDGISKKTAKEIARLYPDDPAQGIPSTLSGRPGSRTGLGLQWKPSSAYNRDKWARHGVDVYAYVYDVLFHAKWWEQGAQEQDDIAFFFHNVTLSEALSPTDQADQKRLSSHLAT</sequence>
<organism evidence="1 2">
    <name type="scientific">Penicillium cataractarum</name>
    <dbReference type="NCBI Taxonomy" id="2100454"/>
    <lineage>
        <taxon>Eukaryota</taxon>
        <taxon>Fungi</taxon>
        <taxon>Dikarya</taxon>
        <taxon>Ascomycota</taxon>
        <taxon>Pezizomycotina</taxon>
        <taxon>Eurotiomycetes</taxon>
        <taxon>Eurotiomycetidae</taxon>
        <taxon>Eurotiales</taxon>
        <taxon>Aspergillaceae</taxon>
        <taxon>Penicillium</taxon>
    </lineage>
</organism>
<reference evidence="1" key="1">
    <citation type="submission" date="2022-11" db="EMBL/GenBank/DDBJ databases">
        <authorList>
            <person name="Petersen C."/>
        </authorList>
    </citation>
    <scope>NUCLEOTIDE SEQUENCE</scope>
    <source>
        <strain evidence="1">IBT 29864</strain>
    </source>
</reference>
<proteinExistence type="predicted"/>
<gene>
    <name evidence="1" type="ORF">N7496_010623</name>
</gene>
<dbReference type="GeneID" id="81442715"/>
<reference evidence="1" key="2">
    <citation type="journal article" date="2023" name="IMA Fungus">
        <title>Comparative genomic study of the Penicillium genus elucidates a diverse pangenome and 15 lateral gene transfer events.</title>
        <authorList>
            <person name="Petersen C."/>
            <person name="Sorensen T."/>
            <person name="Nielsen M.R."/>
            <person name="Sondergaard T.E."/>
            <person name="Sorensen J.L."/>
            <person name="Fitzpatrick D.A."/>
            <person name="Frisvad J.C."/>
            <person name="Nielsen K.L."/>
        </authorList>
    </citation>
    <scope>NUCLEOTIDE SEQUENCE</scope>
    <source>
        <strain evidence="1">IBT 29864</strain>
    </source>
</reference>
<dbReference type="AlphaFoldDB" id="A0A9W9RR73"/>
<comment type="caution">
    <text evidence="1">The sequence shown here is derived from an EMBL/GenBank/DDBJ whole genome shotgun (WGS) entry which is preliminary data.</text>
</comment>
<dbReference type="EMBL" id="JAPZBS010000008">
    <property type="protein sequence ID" value="KAJ5364910.1"/>
    <property type="molecule type" value="Genomic_DNA"/>
</dbReference>
<dbReference type="Proteomes" id="UP001147782">
    <property type="component" value="Unassembled WGS sequence"/>
</dbReference>
<dbReference type="OrthoDB" id="408631at2759"/>
<dbReference type="RefSeq" id="XP_056552536.1">
    <property type="nucleotide sequence ID" value="XM_056703536.1"/>
</dbReference>
<name>A0A9W9RR73_9EURO</name>
<keyword evidence="2" id="KW-1185">Reference proteome</keyword>
<protein>
    <submittedName>
        <fullName evidence="1">Carboxylesterase family protein</fullName>
    </submittedName>
</protein>
<accession>A0A9W9RR73</accession>
<evidence type="ECO:0000313" key="1">
    <source>
        <dbReference type="EMBL" id="KAJ5364910.1"/>
    </source>
</evidence>
<evidence type="ECO:0000313" key="2">
    <source>
        <dbReference type="Proteomes" id="UP001147782"/>
    </source>
</evidence>